<keyword evidence="2" id="KW-1185">Reference proteome</keyword>
<reference evidence="1 2" key="2">
    <citation type="submission" date="2009-02" db="EMBL/GenBank/DDBJ databases">
        <title>Draft genome sequence of Clostridium methylpentosum (DSM 5476).</title>
        <authorList>
            <person name="Sudarsanam P."/>
            <person name="Ley R."/>
            <person name="Guruge J."/>
            <person name="Turnbaugh P.J."/>
            <person name="Mahowald M."/>
            <person name="Liep D."/>
            <person name="Gordon J."/>
        </authorList>
    </citation>
    <scope>NUCLEOTIDE SEQUENCE [LARGE SCALE GENOMIC DNA]</scope>
    <source>
        <strain evidence="1 2">DSM 5476</strain>
    </source>
</reference>
<evidence type="ECO:0000313" key="1">
    <source>
        <dbReference type="EMBL" id="EEG32068.1"/>
    </source>
</evidence>
<proteinExistence type="predicted"/>
<dbReference type="AlphaFoldDB" id="C0E8Z9"/>
<gene>
    <name evidence="1" type="ORF">CLOSTMETH_00294</name>
</gene>
<organism evidence="1 2">
    <name type="scientific">[Clostridium] methylpentosum DSM 5476</name>
    <dbReference type="NCBI Taxonomy" id="537013"/>
    <lineage>
        <taxon>Bacteria</taxon>
        <taxon>Bacillati</taxon>
        <taxon>Bacillota</taxon>
        <taxon>Clostridia</taxon>
        <taxon>Eubacteriales</taxon>
        <taxon>Oscillospiraceae</taxon>
        <taxon>Oscillospiraceae incertae sedis</taxon>
    </lineage>
</organism>
<dbReference type="EMBL" id="ACEC01000012">
    <property type="protein sequence ID" value="EEG32068.1"/>
    <property type="molecule type" value="Genomic_DNA"/>
</dbReference>
<dbReference type="HOGENOM" id="CLU_2732908_0_0_9"/>
<reference evidence="1 2" key="1">
    <citation type="submission" date="2009-01" db="EMBL/GenBank/DDBJ databases">
        <authorList>
            <person name="Fulton L."/>
            <person name="Clifton S."/>
            <person name="Fulton B."/>
            <person name="Xu J."/>
            <person name="Minx P."/>
            <person name="Pepin K.H."/>
            <person name="Johnson M."/>
            <person name="Bhonagiri V."/>
            <person name="Nash W.E."/>
            <person name="Mardis E.R."/>
            <person name="Wilson R.K."/>
        </authorList>
    </citation>
    <scope>NUCLEOTIDE SEQUENCE [LARGE SCALE GENOMIC DNA]</scope>
    <source>
        <strain evidence="1 2">DSM 5476</strain>
    </source>
</reference>
<protein>
    <submittedName>
        <fullName evidence="1">Uncharacterized protein</fullName>
    </submittedName>
</protein>
<comment type="caution">
    <text evidence="1">The sequence shown here is derived from an EMBL/GenBank/DDBJ whole genome shotgun (WGS) entry which is preliminary data.</text>
</comment>
<accession>C0E8Z9</accession>
<evidence type="ECO:0000313" key="2">
    <source>
        <dbReference type="Proteomes" id="UP000003340"/>
    </source>
</evidence>
<dbReference type="Proteomes" id="UP000003340">
    <property type="component" value="Unassembled WGS sequence"/>
</dbReference>
<name>C0E8Z9_9FIRM</name>
<sequence length="71" mass="7776">MTQTVCHRACSLGDTKRNHISAEKETAGKAQLGLGRRSIRSTCEPMCSTWIHCSTSCSHPSAKKRREAGET</sequence>